<protein>
    <submittedName>
        <fullName evidence="5">Acyl-CoA dehydrogenase</fullName>
    </submittedName>
</protein>
<dbReference type="RefSeq" id="WP_090518612.1">
    <property type="nucleotide sequence ID" value="NZ_CWKH01000003.1"/>
</dbReference>
<accession>A0A0H5RXK0</accession>
<feature type="domain" description="Acyl-CoA dehydrogenase/oxidase C-terminal" evidence="4">
    <location>
        <begin position="165"/>
        <end position="275"/>
    </location>
</feature>
<dbReference type="AlphaFoldDB" id="A0A0H5RXK0"/>
<dbReference type="STRING" id="146018.BN2156_05553"/>
<evidence type="ECO:0000313" key="6">
    <source>
        <dbReference type="Proteomes" id="UP000199147"/>
    </source>
</evidence>
<dbReference type="Proteomes" id="UP000199147">
    <property type="component" value="Unassembled WGS sequence"/>
</dbReference>
<evidence type="ECO:0000259" key="4">
    <source>
        <dbReference type="Pfam" id="PF00441"/>
    </source>
</evidence>
<evidence type="ECO:0000313" key="5">
    <source>
        <dbReference type="EMBL" id="CRZ18648.1"/>
    </source>
</evidence>
<dbReference type="EMBL" id="CWKH01000003">
    <property type="protein sequence ID" value="CRZ18648.1"/>
    <property type="molecule type" value="Genomic_DNA"/>
</dbReference>
<keyword evidence="1" id="KW-0285">Flavoprotein</keyword>
<dbReference type="InterPro" id="IPR036250">
    <property type="entry name" value="AcylCo_DH-like_C"/>
</dbReference>
<gene>
    <name evidence="5" type="ORF">BN2156_05553</name>
</gene>
<dbReference type="SUPFAM" id="SSF47203">
    <property type="entry name" value="Acyl-CoA dehydrogenase C-terminal domain-like"/>
    <property type="match status" value="1"/>
</dbReference>
<dbReference type="GO" id="GO:0033539">
    <property type="term" value="P:fatty acid beta-oxidation using acyl-CoA dehydrogenase"/>
    <property type="evidence" value="ECO:0007669"/>
    <property type="project" value="TreeGrafter"/>
</dbReference>
<reference evidence="6" key="1">
    <citation type="submission" date="2015-07" db="EMBL/GenBank/DDBJ databases">
        <authorList>
            <person name="Urmite Genomes"/>
        </authorList>
    </citation>
    <scope>NUCLEOTIDE SEQUENCE [LARGE SCALE GENOMIC DNA]</scope>
    <source>
        <strain evidence="6">type strain: ATCC 49404</strain>
    </source>
</reference>
<dbReference type="InterPro" id="IPR050741">
    <property type="entry name" value="Acyl-CoA_dehydrogenase"/>
</dbReference>
<keyword evidence="6" id="KW-1185">Reference proteome</keyword>
<dbReference type="Gene3D" id="1.20.140.10">
    <property type="entry name" value="Butyryl-CoA Dehydrogenase, subunit A, domain 3"/>
    <property type="match status" value="1"/>
</dbReference>
<keyword evidence="3" id="KW-0560">Oxidoreductase</keyword>
<proteinExistence type="predicted"/>
<dbReference type="Pfam" id="PF00441">
    <property type="entry name" value="Acyl-CoA_dh_1"/>
    <property type="match status" value="1"/>
</dbReference>
<dbReference type="GO" id="GO:0005737">
    <property type="term" value="C:cytoplasm"/>
    <property type="evidence" value="ECO:0007669"/>
    <property type="project" value="TreeGrafter"/>
</dbReference>
<sequence length="307" mass="32745">MILDLSDDAKEYGRQALKAFESAGGDQLLAQADAKPETRAEMVTPVLDGLGVLELEPRADADALEAAAAVCRSAGYWALPYPVAERLSRPQDMEVDGLIVVDATAPEAPLQGLDNRWAAVTLDGARSTVTKLGAPGPSFATALELAAVDSAGLNDVALALTLPSWTLLGMLDRAIDLTTAHVSLRKQFGQPLSSFQGVQFQLTDAEVERSGVDMLARYALWSVVTNAADEAINDALALRLAAIEAAEVVFRVCHQLHGAVGFCDETTLSWLSRYSQPVRRLPFGVSKTRDTLTARLGRHGLTGLFSS</sequence>
<dbReference type="InterPro" id="IPR009075">
    <property type="entry name" value="AcylCo_DH/oxidase_C"/>
</dbReference>
<dbReference type="GO" id="GO:0003995">
    <property type="term" value="F:acyl-CoA dehydrogenase activity"/>
    <property type="evidence" value="ECO:0007669"/>
    <property type="project" value="TreeGrafter"/>
</dbReference>
<name>A0A0H5RXK0_9MYCO</name>
<organism evidence="5 6">
    <name type="scientific">Mycolicibacterium neworleansense</name>
    <dbReference type="NCBI Taxonomy" id="146018"/>
    <lineage>
        <taxon>Bacteria</taxon>
        <taxon>Bacillati</taxon>
        <taxon>Actinomycetota</taxon>
        <taxon>Actinomycetes</taxon>
        <taxon>Mycobacteriales</taxon>
        <taxon>Mycobacteriaceae</taxon>
        <taxon>Mycolicibacterium</taxon>
    </lineage>
</organism>
<dbReference type="PANTHER" id="PTHR48083:SF2">
    <property type="entry name" value="MEDIUM-CHAIN SPECIFIC ACYL-COA DEHYDROGENASE, MITOCHONDRIAL"/>
    <property type="match status" value="1"/>
</dbReference>
<dbReference type="OrthoDB" id="4614767at2"/>
<keyword evidence="2" id="KW-0274">FAD</keyword>
<evidence type="ECO:0000256" key="3">
    <source>
        <dbReference type="ARBA" id="ARBA00023002"/>
    </source>
</evidence>
<dbReference type="PANTHER" id="PTHR48083">
    <property type="entry name" value="MEDIUM-CHAIN SPECIFIC ACYL-COA DEHYDROGENASE, MITOCHONDRIAL-RELATED"/>
    <property type="match status" value="1"/>
</dbReference>
<evidence type="ECO:0000256" key="2">
    <source>
        <dbReference type="ARBA" id="ARBA00022827"/>
    </source>
</evidence>
<evidence type="ECO:0000256" key="1">
    <source>
        <dbReference type="ARBA" id="ARBA00022630"/>
    </source>
</evidence>